<dbReference type="RefSeq" id="WP_145366919.1">
    <property type="nucleotide sequence ID" value="NZ_CP036275.1"/>
</dbReference>
<name>A0A517Z190_9PLAN</name>
<dbReference type="CDD" id="cd00093">
    <property type="entry name" value="HTH_XRE"/>
    <property type="match status" value="1"/>
</dbReference>
<dbReference type="OrthoDB" id="583751at2"/>
<dbReference type="GO" id="GO:0003677">
    <property type="term" value="F:DNA binding"/>
    <property type="evidence" value="ECO:0007669"/>
    <property type="project" value="InterPro"/>
</dbReference>
<dbReference type="InterPro" id="IPR010982">
    <property type="entry name" value="Lambda_DNA-bd_dom_sf"/>
</dbReference>
<dbReference type="AlphaFoldDB" id="A0A517Z190"/>
<dbReference type="Pfam" id="PF13560">
    <property type="entry name" value="HTH_31"/>
    <property type="match status" value="1"/>
</dbReference>
<evidence type="ECO:0000259" key="1">
    <source>
        <dbReference type="SMART" id="SM00530"/>
    </source>
</evidence>
<dbReference type="EMBL" id="CP036275">
    <property type="protein sequence ID" value="QDU36234.1"/>
    <property type="molecule type" value="Genomic_DNA"/>
</dbReference>
<dbReference type="KEGG" id="mri:Mal4_05180"/>
<dbReference type="SMART" id="SM00530">
    <property type="entry name" value="HTH_XRE"/>
    <property type="match status" value="1"/>
</dbReference>
<organism evidence="2 3">
    <name type="scientific">Maioricimonas rarisocia</name>
    <dbReference type="NCBI Taxonomy" id="2528026"/>
    <lineage>
        <taxon>Bacteria</taxon>
        <taxon>Pseudomonadati</taxon>
        <taxon>Planctomycetota</taxon>
        <taxon>Planctomycetia</taxon>
        <taxon>Planctomycetales</taxon>
        <taxon>Planctomycetaceae</taxon>
        <taxon>Maioricimonas</taxon>
    </lineage>
</organism>
<protein>
    <recommendedName>
        <fullName evidence="1">HTH cro/C1-type domain-containing protein</fullName>
    </recommendedName>
</protein>
<dbReference type="Proteomes" id="UP000320496">
    <property type="component" value="Chromosome"/>
</dbReference>
<proteinExistence type="predicted"/>
<dbReference type="InterPro" id="IPR001387">
    <property type="entry name" value="Cro/C1-type_HTH"/>
</dbReference>
<evidence type="ECO:0000313" key="2">
    <source>
        <dbReference type="EMBL" id="QDU36234.1"/>
    </source>
</evidence>
<dbReference type="SUPFAM" id="SSF47413">
    <property type="entry name" value="lambda repressor-like DNA-binding domains"/>
    <property type="match status" value="1"/>
</dbReference>
<reference evidence="2 3" key="1">
    <citation type="submission" date="2019-02" db="EMBL/GenBank/DDBJ databases">
        <title>Deep-cultivation of Planctomycetes and their phenomic and genomic characterization uncovers novel biology.</title>
        <authorList>
            <person name="Wiegand S."/>
            <person name="Jogler M."/>
            <person name="Boedeker C."/>
            <person name="Pinto D."/>
            <person name="Vollmers J."/>
            <person name="Rivas-Marin E."/>
            <person name="Kohn T."/>
            <person name="Peeters S.H."/>
            <person name="Heuer A."/>
            <person name="Rast P."/>
            <person name="Oberbeckmann S."/>
            <person name="Bunk B."/>
            <person name="Jeske O."/>
            <person name="Meyerdierks A."/>
            <person name="Storesund J.E."/>
            <person name="Kallscheuer N."/>
            <person name="Luecker S."/>
            <person name="Lage O.M."/>
            <person name="Pohl T."/>
            <person name="Merkel B.J."/>
            <person name="Hornburger P."/>
            <person name="Mueller R.-W."/>
            <person name="Bruemmer F."/>
            <person name="Labrenz M."/>
            <person name="Spormann A.M."/>
            <person name="Op den Camp H."/>
            <person name="Overmann J."/>
            <person name="Amann R."/>
            <person name="Jetten M.S.M."/>
            <person name="Mascher T."/>
            <person name="Medema M.H."/>
            <person name="Devos D.P."/>
            <person name="Kaster A.-K."/>
            <person name="Ovreas L."/>
            <person name="Rohde M."/>
            <person name="Galperin M.Y."/>
            <person name="Jogler C."/>
        </authorList>
    </citation>
    <scope>NUCLEOTIDE SEQUENCE [LARGE SCALE GENOMIC DNA]</scope>
    <source>
        <strain evidence="2 3">Mal4</strain>
    </source>
</reference>
<gene>
    <name evidence="2" type="ORF">Mal4_05180</name>
</gene>
<evidence type="ECO:0000313" key="3">
    <source>
        <dbReference type="Proteomes" id="UP000320496"/>
    </source>
</evidence>
<dbReference type="Gene3D" id="1.10.260.40">
    <property type="entry name" value="lambda repressor-like DNA-binding domains"/>
    <property type="match status" value="1"/>
</dbReference>
<keyword evidence="3" id="KW-1185">Reference proteome</keyword>
<accession>A0A517Z190</accession>
<sequence>MATKPEDRSRQTARRRVHVIATNAAYEKLCRTSLNRLPPQHRKQIHLQTVSSQKQTSSQRAQACQTLYVSRLADLPQKGARGEHKVESNAKHLLFVSGPIEAMAARLPRLGIRSPHRLHLAAEREEENVAGLIYRLFSGMTHADGSQPIVDAWVEQDNLVLLSPAFDRMVVPLEKLSPLIGTDSKKIAAFDIDEDGVFLYWPHADVHLGREQFRQIVDPVAAVAAQQKSQEFNRRYGAAIRELREESGLRQSDVPGITARHLRRVEHGGSPATSGVLRALADAHGRSLDDYLKQLATRLRQQAPENARHRSKRRNRS</sequence>
<feature type="domain" description="HTH cro/C1-type" evidence="1">
    <location>
        <begin position="239"/>
        <end position="291"/>
    </location>
</feature>